<dbReference type="KEGG" id="tsn:W908_05255"/>
<gene>
    <name evidence="10" type="ORF">W908_05255</name>
</gene>
<reference evidence="10 11" key="1">
    <citation type="journal article" date="2015" name="Genome Announc.">
        <title>Genome Sequence of 'Candidatus Thioglobus singularis' Strain PS1, a Mixotroph from the SUP05 Clade of Marine Gammaproteobacteria.</title>
        <authorList>
            <person name="Marshall K.T."/>
            <person name="Morris R.M."/>
        </authorList>
    </citation>
    <scope>NUCLEOTIDE SEQUENCE [LARGE SCALE GENOMIC DNA]</scope>
    <source>
        <strain evidence="10 11">PS1</strain>
    </source>
</reference>
<evidence type="ECO:0000256" key="1">
    <source>
        <dbReference type="ARBA" id="ARBA00004167"/>
    </source>
</evidence>
<keyword evidence="3" id="KW-1003">Cell membrane</keyword>
<dbReference type="PANTHER" id="PTHR33162">
    <property type="entry name" value="SEC-INDEPENDENT PROTEIN TRANSLOCASE PROTEIN TATA, CHLOROPLASTIC"/>
    <property type="match status" value="1"/>
</dbReference>
<dbReference type="GO" id="GO:0016020">
    <property type="term" value="C:membrane"/>
    <property type="evidence" value="ECO:0007669"/>
    <property type="project" value="UniProtKB-SubCell"/>
</dbReference>
<dbReference type="AlphaFoldDB" id="A0A0M4L4B7"/>
<evidence type="ECO:0000256" key="7">
    <source>
        <dbReference type="ARBA" id="ARBA00023010"/>
    </source>
</evidence>
<evidence type="ECO:0000256" key="5">
    <source>
        <dbReference type="ARBA" id="ARBA00022927"/>
    </source>
</evidence>
<proteinExistence type="predicted"/>
<evidence type="ECO:0000256" key="6">
    <source>
        <dbReference type="ARBA" id="ARBA00022989"/>
    </source>
</evidence>
<organism evidence="10 11">
    <name type="scientific">Candidatus Pseudothioglobus singularis PS1</name>
    <dbReference type="NCBI Taxonomy" id="1125411"/>
    <lineage>
        <taxon>Bacteria</taxon>
        <taxon>Pseudomonadati</taxon>
        <taxon>Pseudomonadota</taxon>
        <taxon>Gammaproteobacteria</taxon>
        <taxon>Candidatus Pseudothioglobaceae</taxon>
        <taxon>Candidatus Pseudothioglobus</taxon>
    </lineage>
</organism>
<dbReference type="GO" id="GO:0043953">
    <property type="term" value="P:protein transport by the Tat complex"/>
    <property type="evidence" value="ECO:0007669"/>
    <property type="project" value="InterPro"/>
</dbReference>
<dbReference type="InterPro" id="IPR018448">
    <property type="entry name" value="TatB"/>
</dbReference>
<dbReference type="PANTHER" id="PTHR33162:SF1">
    <property type="entry name" value="SEC-INDEPENDENT PROTEIN TRANSLOCASE PROTEIN TATA, CHLOROPLASTIC"/>
    <property type="match status" value="1"/>
</dbReference>
<dbReference type="Gene3D" id="1.20.5.3310">
    <property type="match status" value="1"/>
</dbReference>
<dbReference type="OrthoDB" id="9816005at2"/>
<dbReference type="InterPro" id="IPR003369">
    <property type="entry name" value="TatA/B/E"/>
</dbReference>
<evidence type="ECO:0000256" key="3">
    <source>
        <dbReference type="ARBA" id="ARBA00022475"/>
    </source>
</evidence>
<dbReference type="RefSeq" id="WP_053820222.1">
    <property type="nucleotide sequence ID" value="NZ_CP006911.1"/>
</dbReference>
<keyword evidence="8 9" id="KW-0472">Membrane</keyword>
<keyword evidence="5" id="KW-0653">Protein transport</keyword>
<comment type="subcellular location">
    <subcellularLocation>
        <location evidence="1">Membrane</location>
        <topology evidence="1">Single-pass membrane protein</topology>
    </subcellularLocation>
</comment>
<evidence type="ECO:0000256" key="2">
    <source>
        <dbReference type="ARBA" id="ARBA00022448"/>
    </source>
</evidence>
<protein>
    <submittedName>
        <fullName evidence="10">Preprotein translocase subunit TatA</fullName>
    </submittedName>
</protein>
<evidence type="ECO:0000256" key="4">
    <source>
        <dbReference type="ARBA" id="ARBA00022692"/>
    </source>
</evidence>
<dbReference type="GO" id="GO:0008320">
    <property type="term" value="F:protein transmembrane transporter activity"/>
    <property type="evidence" value="ECO:0007669"/>
    <property type="project" value="InterPro"/>
</dbReference>
<dbReference type="EMBL" id="CP006911">
    <property type="protein sequence ID" value="ALE02008.1"/>
    <property type="molecule type" value="Genomic_DNA"/>
</dbReference>
<dbReference type="NCBIfam" id="TIGR01410">
    <property type="entry name" value="tatB"/>
    <property type="match status" value="1"/>
</dbReference>
<keyword evidence="2" id="KW-0813">Transport</keyword>
<dbReference type="STRING" id="1125411.W908_05255"/>
<dbReference type="Proteomes" id="UP000068905">
    <property type="component" value="Chromosome"/>
</dbReference>
<accession>A0A0M4L4B7</accession>
<keyword evidence="7" id="KW-0811">Translocation</keyword>
<name>A0A0M4L4B7_9GAMM</name>
<keyword evidence="6 9" id="KW-1133">Transmembrane helix</keyword>
<dbReference type="PRINTS" id="PR01506">
    <property type="entry name" value="TATBPROTEIN"/>
</dbReference>
<keyword evidence="4 9" id="KW-0812">Transmembrane</keyword>
<feature type="transmembrane region" description="Helical" evidence="9">
    <location>
        <begin position="6"/>
        <end position="22"/>
    </location>
</feature>
<dbReference type="Pfam" id="PF02416">
    <property type="entry name" value="TatA_B_E"/>
    <property type="match status" value="1"/>
</dbReference>
<evidence type="ECO:0000256" key="8">
    <source>
        <dbReference type="ARBA" id="ARBA00023136"/>
    </source>
</evidence>
<sequence>MFDFGFWEIAIIGIITLIVVGPEKMPSLARKAGLYFGKFNKFLNKIKSDINEELKVDEFKEQVSMDQEKISLSEVAEEVRSSIHSLEEDNFLSKEDLKK</sequence>
<keyword evidence="11" id="KW-1185">Reference proteome</keyword>
<evidence type="ECO:0000256" key="9">
    <source>
        <dbReference type="SAM" id="Phobius"/>
    </source>
</evidence>
<evidence type="ECO:0000313" key="10">
    <source>
        <dbReference type="EMBL" id="ALE02008.1"/>
    </source>
</evidence>
<evidence type="ECO:0000313" key="11">
    <source>
        <dbReference type="Proteomes" id="UP000068905"/>
    </source>
</evidence>